<proteinExistence type="predicted"/>
<reference evidence="6" key="1">
    <citation type="journal article" date="2019" name="Int. J. Syst. Evol. Microbiol.">
        <title>The Global Catalogue of Microorganisms (GCM) 10K type strain sequencing project: providing services to taxonomists for standard genome sequencing and annotation.</title>
        <authorList>
            <consortium name="The Broad Institute Genomics Platform"/>
            <consortium name="The Broad Institute Genome Sequencing Center for Infectious Disease"/>
            <person name="Wu L."/>
            <person name="Ma J."/>
        </authorList>
    </citation>
    <scope>NUCLEOTIDE SEQUENCE [LARGE SCALE GENOMIC DNA]</scope>
    <source>
        <strain evidence="6">JCM 9458</strain>
    </source>
</reference>
<dbReference type="PRINTS" id="PR00035">
    <property type="entry name" value="HTHGNTR"/>
</dbReference>
<dbReference type="InterPro" id="IPR036390">
    <property type="entry name" value="WH_DNA-bd_sf"/>
</dbReference>
<dbReference type="InterPro" id="IPR036388">
    <property type="entry name" value="WH-like_DNA-bd_sf"/>
</dbReference>
<gene>
    <name evidence="5" type="ORF">GCM10020369_39050</name>
</gene>
<dbReference type="SMART" id="SM00895">
    <property type="entry name" value="FCD"/>
    <property type="match status" value="1"/>
</dbReference>
<accession>A0ABP6SZE5</accession>
<dbReference type="Gene3D" id="1.20.120.530">
    <property type="entry name" value="GntR ligand-binding domain-like"/>
    <property type="match status" value="1"/>
</dbReference>
<evidence type="ECO:0000313" key="6">
    <source>
        <dbReference type="Proteomes" id="UP001501676"/>
    </source>
</evidence>
<keyword evidence="2" id="KW-0238">DNA-binding</keyword>
<comment type="caution">
    <text evidence="5">The sequence shown here is derived from an EMBL/GenBank/DDBJ whole genome shotgun (WGS) entry which is preliminary data.</text>
</comment>
<dbReference type="InterPro" id="IPR008920">
    <property type="entry name" value="TF_FadR/GntR_C"/>
</dbReference>
<evidence type="ECO:0000256" key="1">
    <source>
        <dbReference type="ARBA" id="ARBA00023015"/>
    </source>
</evidence>
<evidence type="ECO:0000256" key="3">
    <source>
        <dbReference type="ARBA" id="ARBA00023163"/>
    </source>
</evidence>
<evidence type="ECO:0000259" key="4">
    <source>
        <dbReference type="PROSITE" id="PS50949"/>
    </source>
</evidence>
<organism evidence="5 6">
    <name type="scientific">Cryptosporangium minutisporangium</name>
    <dbReference type="NCBI Taxonomy" id="113569"/>
    <lineage>
        <taxon>Bacteria</taxon>
        <taxon>Bacillati</taxon>
        <taxon>Actinomycetota</taxon>
        <taxon>Actinomycetes</taxon>
        <taxon>Cryptosporangiales</taxon>
        <taxon>Cryptosporangiaceae</taxon>
        <taxon>Cryptosporangium</taxon>
    </lineage>
</organism>
<keyword evidence="6" id="KW-1185">Reference proteome</keyword>
<dbReference type="PROSITE" id="PS50949">
    <property type="entry name" value="HTH_GNTR"/>
    <property type="match status" value="1"/>
</dbReference>
<keyword evidence="1" id="KW-0805">Transcription regulation</keyword>
<dbReference type="PANTHER" id="PTHR43537:SF5">
    <property type="entry name" value="UXU OPERON TRANSCRIPTIONAL REGULATOR"/>
    <property type="match status" value="1"/>
</dbReference>
<evidence type="ECO:0000256" key="2">
    <source>
        <dbReference type="ARBA" id="ARBA00023125"/>
    </source>
</evidence>
<dbReference type="SUPFAM" id="SSF46785">
    <property type="entry name" value="Winged helix' DNA-binding domain"/>
    <property type="match status" value="1"/>
</dbReference>
<dbReference type="SUPFAM" id="SSF48008">
    <property type="entry name" value="GntR ligand-binding domain-like"/>
    <property type="match status" value="1"/>
</dbReference>
<name>A0ABP6SZE5_9ACTN</name>
<evidence type="ECO:0000313" key="5">
    <source>
        <dbReference type="EMBL" id="GAA3389331.1"/>
    </source>
</evidence>
<dbReference type="Pfam" id="PF00392">
    <property type="entry name" value="GntR"/>
    <property type="match status" value="1"/>
</dbReference>
<dbReference type="Proteomes" id="UP001501676">
    <property type="component" value="Unassembled WGS sequence"/>
</dbReference>
<dbReference type="InterPro" id="IPR011711">
    <property type="entry name" value="GntR_C"/>
</dbReference>
<sequence>MRKTPDNEYVSGWDSGHFPGTVRQTGAQRVAAAIRRLIFEGKLRAGDRVRQEELADRLGVSRLPVREAIIALDREGWLRAEAHRGAYVAGLDENTVHDHYEIIGLVYGLAARRSAERGTPEDLAELRALDGVLGSVTDADEFWAANRRLLTRLLGAAHSHRLTAVGGLLTGTIIPGNFFVEVPETLQAHQTAMHGVVTAIEAGDGEGAERQLVDTFRRAGKSAVRLLRHRGVLGE</sequence>
<protein>
    <recommendedName>
        <fullName evidence="4">HTH gntR-type domain-containing protein</fullName>
    </recommendedName>
</protein>
<dbReference type="RefSeq" id="WP_345729586.1">
    <property type="nucleotide sequence ID" value="NZ_BAAAYN010000024.1"/>
</dbReference>
<dbReference type="Pfam" id="PF07729">
    <property type="entry name" value="FCD"/>
    <property type="match status" value="1"/>
</dbReference>
<feature type="domain" description="HTH gntR-type" evidence="4">
    <location>
        <begin position="24"/>
        <end position="91"/>
    </location>
</feature>
<dbReference type="SMART" id="SM00345">
    <property type="entry name" value="HTH_GNTR"/>
    <property type="match status" value="1"/>
</dbReference>
<dbReference type="EMBL" id="BAAAYN010000024">
    <property type="protein sequence ID" value="GAA3389331.1"/>
    <property type="molecule type" value="Genomic_DNA"/>
</dbReference>
<dbReference type="Gene3D" id="1.10.10.10">
    <property type="entry name" value="Winged helix-like DNA-binding domain superfamily/Winged helix DNA-binding domain"/>
    <property type="match status" value="1"/>
</dbReference>
<dbReference type="PANTHER" id="PTHR43537">
    <property type="entry name" value="TRANSCRIPTIONAL REGULATOR, GNTR FAMILY"/>
    <property type="match status" value="1"/>
</dbReference>
<dbReference type="InterPro" id="IPR000524">
    <property type="entry name" value="Tscrpt_reg_HTH_GntR"/>
</dbReference>
<keyword evidence="3" id="KW-0804">Transcription</keyword>
<dbReference type="CDD" id="cd07377">
    <property type="entry name" value="WHTH_GntR"/>
    <property type="match status" value="1"/>
</dbReference>